<dbReference type="RefSeq" id="WP_188814464.1">
    <property type="nucleotide sequence ID" value="NZ_BMHT01000004.1"/>
</dbReference>
<dbReference type="EMBL" id="BMHT01000004">
    <property type="protein sequence ID" value="GGF13867.1"/>
    <property type="molecule type" value="Genomic_DNA"/>
</dbReference>
<feature type="signal peptide" evidence="1">
    <location>
        <begin position="1"/>
        <end position="21"/>
    </location>
</feature>
<organism evidence="2 3">
    <name type="scientific">Hymenobacter cavernae</name>
    <dbReference type="NCBI Taxonomy" id="2044852"/>
    <lineage>
        <taxon>Bacteria</taxon>
        <taxon>Pseudomonadati</taxon>
        <taxon>Bacteroidota</taxon>
        <taxon>Cytophagia</taxon>
        <taxon>Cytophagales</taxon>
        <taxon>Hymenobacteraceae</taxon>
        <taxon>Hymenobacter</taxon>
    </lineage>
</organism>
<dbReference type="Proteomes" id="UP000632273">
    <property type="component" value="Unassembled WGS sequence"/>
</dbReference>
<dbReference type="PROSITE" id="PS51257">
    <property type="entry name" value="PROKAR_LIPOPROTEIN"/>
    <property type="match status" value="1"/>
</dbReference>
<gene>
    <name evidence="2" type="ORF">GCM10011383_26400</name>
</gene>
<comment type="caution">
    <text evidence="2">The sequence shown here is derived from an EMBL/GenBank/DDBJ whole genome shotgun (WGS) entry which is preliminary data.</text>
</comment>
<keyword evidence="3" id="KW-1185">Reference proteome</keyword>
<evidence type="ECO:0000256" key="1">
    <source>
        <dbReference type="SAM" id="SignalP"/>
    </source>
</evidence>
<evidence type="ECO:0000313" key="3">
    <source>
        <dbReference type="Proteomes" id="UP000632273"/>
    </source>
</evidence>
<proteinExistence type="predicted"/>
<name>A0ABQ1UBL9_9BACT</name>
<feature type="chain" id="PRO_5046698134" description="Lipoprotein" evidence="1">
    <location>
        <begin position="22"/>
        <end position="207"/>
    </location>
</feature>
<reference evidence="3" key="1">
    <citation type="journal article" date="2019" name="Int. J. Syst. Evol. Microbiol.">
        <title>The Global Catalogue of Microorganisms (GCM) 10K type strain sequencing project: providing services to taxonomists for standard genome sequencing and annotation.</title>
        <authorList>
            <consortium name="The Broad Institute Genomics Platform"/>
            <consortium name="The Broad Institute Genome Sequencing Center for Infectious Disease"/>
            <person name="Wu L."/>
            <person name="Ma J."/>
        </authorList>
    </citation>
    <scope>NUCLEOTIDE SEQUENCE [LARGE SCALE GENOMIC DNA]</scope>
    <source>
        <strain evidence="3">CGMCC 1.15197</strain>
    </source>
</reference>
<accession>A0ABQ1UBL9</accession>
<protein>
    <recommendedName>
        <fullName evidence="4">Lipoprotein</fullName>
    </recommendedName>
</protein>
<evidence type="ECO:0008006" key="4">
    <source>
        <dbReference type="Google" id="ProtNLM"/>
    </source>
</evidence>
<evidence type="ECO:0000313" key="2">
    <source>
        <dbReference type="EMBL" id="GGF13867.1"/>
    </source>
</evidence>
<keyword evidence="1" id="KW-0732">Signal</keyword>
<sequence>MMRAYSTSLLLLTLIGLSACKKDEQNPTSKIRQRVFTNGKEIKDEAVKNRFIQQSSVSFVLPTTTLSADDVIRFVKPDTVLIGTNIIRYSVSRNKDQYLFYSPFMMPVADRNDFFRLMLKYTSPLLPVPDYLSYSYVAQHVVVGYNAGNNIRLAVLHYRFKQALPGNNRYSDKSGRVFNEFKEATIASVKAGDTLAVQESSREIPTQ</sequence>